<evidence type="ECO:0000256" key="1">
    <source>
        <dbReference type="SAM" id="Phobius"/>
    </source>
</evidence>
<evidence type="ECO:0000313" key="3">
    <source>
        <dbReference type="Proteomes" id="UP000442714"/>
    </source>
</evidence>
<evidence type="ECO:0000313" key="2">
    <source>
        <dbReference type="EMBL" id="MXO91217.1"/>
    </source>
</evidence>
<dbReference type="AlphaFoldDB" id="A0A844ZWT2"/>
<keyword evidence="1" id="KW-1133">Transmembrane helix</keyword>
<protein>
    <submittedName>
        <fullName evidence="2">Uncharacterized protein</fullName>
    </submittedName>
</protein>
<gene>
    <name evidence="2" type="ORF">GRI41_10310</name>
</gene>
<keyword evidence="1" id="KW-0812">Transmembrane</keyword>
<name>A0A844ZWT2_9SPHN</name>
<reference evidence="2 3" key="1">
    <citation type="submission" date="2019-12" db="EMBL/GenBank/DDBJ databases">
        <title>Genomic-based taxomic classification of the family Erythrobacteraceae.</title>
        <authorList>
            <person name="Xu L."/>
        </authorList>
    </citation>
    <scope>NUCLEOTIDE SEQUENCE [LARGE SCALE GENOMIC DNA]</scope>
    <source>
        <strain evidence="2 3">KCTC 52763</strain>
    </source>
</reference>
<keyword evidence="1" id="KW-0472">Membrane</keyword>
<feature type="transmembrane region" description="Helical" evidence="1">
    <location>
        <begin position="93"/>
        <end position="114"/>
    </location>
</feature>
<organism evidence="2 3">
    <name type="scientific">Pontixanthobacter aquaemixtae</name>
    <dbReference type="NCBI Taxonomy" id="1958940"/>
    <lineage>
        <taxon>Bacteria</taxon>
        <taxon>Pseudomonadati</taxon>
        <taxon>Pseudomonadota</taxon>
        <taxon>Alphaproteobacteria</taxon>
        <taxon>Sphingomonadales</taxon>
        <taxon>Erythrobacteraceae</taxon>
        <taxon>Pontixanthobacter</taxon>
    </lineage>
</organism>
<comment type="caution">
    <text evidence="2">The sequence shown here is derived from an EMBL/GenBank/DDBJ whole genome shotgun (WGS) entry which is preliminary data.</text>
</comment>
<sequence>MKLFDYFVGQSVVLISRLPLADVEQRINDATPPWYWPFADGVRGWAWFGRVRLSYTVAWFFDYGAKPVLAGRLVDELGATRLQAKYRAPASAYIFYAMWYFVLTSTVISLLASWFDDKLEPGGWTLLPFIGIMLAAPLVMHFVFTRKSEDDLDAVLVFLANEAEFVADINHLDR</sequence>
<accession>A0A844ZWT2</accession>
<keyword evidence="3" id="KW-1185">Reference proteome</keyword>
<dbReference type="Proteomes" id="UP000442714">
    <property type="component" value="Unassembled WGS sequence"/>
</dbReference>
<dbReference type="EMBL" id="WTYX01000002">
    <property type="protein sequence ID" value="MXO91217.1"/>
    <property type="molecule type" value="Genomic_DNA"/>
</dbReference>
<feature type="transmembrane region" description="Helical" evidence="1">
    <location>
        <begin position="126"/>
        <end position="144"/>
    </location>
</feature>
<proteinExistence type="predicted"/>